<dbReference type="AlphaFoldDB" id="A0AAV6QSY0"/>
<dbReference type="EMBL" id="JAGKHQ010000016">
    <property type="protein sequence ID" value="KAG7495162.1"/>
    <property type="molecule type" value="Genomic_DNA"/>
</dbReference>
<evidence type="ECO:0000313" key="2">
    <source>
        <dbReference type="EMBL" id="KAG7495162.1"/>
    </source>
</evidence>
<dbReference type="Proteomes" id="UP000693946">
    <property type="component" value="Linkage Group LG4"/>
</dbReference>
<keyword evidence="3" id="KW-1185">Reference proteome</keyword>
<reference evidence="2 3" key="1">
    <citation type="journal article" date="2021" name="Sci. Rep.">
        <title>Chromosome anchoring in Senegalese sole (Solea senegalensis) reveals sex-associated markers and genome rearrangements in flatfish.</title>
        <authorList>
            <person name="Guerrero-Cozar I."/>
            <person name="Gomez-Garrido J."/>
            <person name="Berbel C."/>
            <person name="Martinez-Blanch J.F."/>
            <person name="Alioto T."/>
            <person name="Claros M.G."/>
            <person name="Gagnaire P.A."/>
            <person name="Manchado M."/>
        </authorList>
    </citation>
    <scope>NUCLEOTIDE SEQUENCE [LARGE SCALE GENOMIC DNA]</scope>
    <source>
        <strain evidence="2">Sse05_10M</strain>
    </source>
</reference>
<sequence length="68" mass="7721">MASQNCLPVFGSSRADWPVGRNDVRRSAPAGEVVKYGFSVRERHTELETHRNTHTHTQEQSRTESGRL</sequence>
<name>A0AAV6QSY0_SOLSE</name>
<comment type="caution">
    <text evidence="2">The sequence shown here is derived from an EMBL/GenBank/DDBJ whole genome shotgun (WGS) entry which is preliminary data.</text>
</comment>
<gene>
    <name evidence="2" type="ORF">JOB18_045129</name>
</gene>
<accession>A0AAV6QSY0</accession>
<proteinExistence type="predicted"/>
<evidence type="ECO:0000256" key="1">
    <source>
        <dbReference type="SAM" id="MobiDB-lite"/>
    </source>
</evidence>
<organism evidence="2 3">
    <name type="scientific">Solea senegalensis</name>
    <name type="common">Senegalese sole</name>
    <dbReference type="NCBI Taxonomy" id="28829"/>
    <lineage>
        <taxon>Eukaryota</taxon>
        <taxon>Metazoa</taxon>
        <taxon>Chordata</taxon>
        <taxon>Craniata</taxon>
        <taxon>Vertebrata</taxon>
        <taxon>Euteleostomi</taxon>
        <taxon>Actinopterygii</taxon>
        <taxon>Neopterygii</taxon>
        <taxon>Teleostei</taxon>
        <taxon>Neoteleostei</taxon>
        <taxon>Acanthomorphata</taxon>
        <taxon>Carangaria</taxon>
        <taxon>Pleuronectiformes</taxon>
        <taxon>Pleuronectoidei</taxon>
        <taxon>Soleidae</taxon>
        <taxon>Solea</taxon>
    </lineage>
</organism>
<protein>
    <submittedName>
        <fullName evidence="2">Uncharacterized protein</fullName>
    </submittedName>
</protein>
<feature type="region of interest" description="Disordered" evidence="1">
    <location>
        <begin position="44"/>
        <end position="68"/>
    </location>
</feature>
<evidence type="ECO:0000313" key="3">
    <source>
        <dbReference type="Proteomes" id="UP000693946"/>
    </source>
</evidence>